<dbReference type="PROSITE" id="PS50304">
    <property type="entry name" value="TUDOR"/>
    <property type="match status" value="1"/>
</dbReference>
<dbReference type="InterPro" id="IPR002999">
    <property type="entry name" value="Tudor"/>
</dbReference>
<sequence length="188" mass="21401">MEMRSSFLLHMLRDCFKNVTWLLSITKVLGKAGLLVMDSIPQTPYFWAIHLTEECHQNMQKLFAALAEVESELPFLASQDIQRGTRCLAECIVGDEGSAWNRCWVLDKVENLAVVFFVDFGHSHTVPLHALRKLDKDEFWAISPLAQPFMLQEGVFPPQVMMRQILEGEVFGPSPREAHILMFAPKVG</sequence>
<evidence type="ECO:0000259" key="1">
    <source>
        <dbReference type="PROSITE" id="PS50304"/>
    </source>
</evidence>
<keyword evidence="3" id="KW-1185">Reference proteome</keyword>
<dbReference type="Ensembl" id="ENSVKKT00000015438.1">
    <property type="protein sequence ID" value="ENSVKKP00000015078.1"/>
    <property type="gene ID" value="ENSVKKG00000010333.1"/>
</dbReference>
<dbReference type="SUPFAM" id="SSF63748">
    <property type="entry name" value="Tudor/PWWP/MBT"/>
    <property type="match status" value="1"/>
</dbReference>
<name>A0A8D2L0G6_VARKO</name>
<proteinExistence type="predicted"/>
<dbReference type="AlphaFoldDB" id="A0A8D2L0G6"/>
<reference evidence="2" key="1">
    <citation type="submission" date="2025-08" db="UniProtKB">
        <authorList>
            <consortium name="Ensembl"/>
        </authorList>
    </citation>
    <scope>IDENTIFICATION</scope>
</reference>
<evidence type="ECO:0000313" key="3">
    <source>
        <dbReference type="Proteomes" id="UP000694545"/>
    </source>
</evidence>
<protein>
    <recommendedName>
        <fullName evidence="1">Tudor domain-containing protein</fullName>
    </recommendedName>
</protein>
<organism evidence="2 3">
    <name type="scientific">Varanus komodoensis</name>
    <name type="common">Komodo dragon</name>
    <dbReference type="NCBI Taxonomy" id="61221"/>
    <lineage>
        <taxon>Eukaryota</taxon>
        <taxon>Metazoa</taxon>
        <taxon>Chordata</taxon>
        <taxon>Craniata</taxon>
        <taxon>Vertebrata</taxon>
        <taxon>Euteleostomi</taxon>
        <taxon>Lepidosauria</taxon>
        <taxon>Squamata</taxon>
        <taxon>Bifurcata</taxon>
        <taxon>Unidentata</taxon>
        <taxon>Episquamata</taxon>
        <taxon>Toxicofera</taxon>
        <taxon>Anguimorpha</taxon>
        <taxon>Paleoanguimorpha</taxon>
        <taxon>Varanoidea</taxon>
        <taxon>Varanidae</taxon>
        <taxon>Varanus</taxon>
    </lineage>
</organism>
<dbReference type="Pfam" id="PF00567">
    <property type="entry name" value="TUDOR"/>
    <property type="match status" value="1"/>
</dbReference>
<dbReference type="OMA" id="AQPFMLQ"/>
<dbReference type="Proteomes" id="UP000694545">
    <property type="component" value="Unplaced"/>
</dbReference>
<feature type="domain" description="Tudor" evidence="1">
    <location>
        <begin position="80"/>
        <end position="141"/>
    </location>
</feature>
<evidence type="ECO:0000313" key="2">
    <source>
        <dbReference type="Ensembl" id="ENSVKKP00000015078.1"/>
    </source>
</evidence>
<reference evidence="2" key="2">
    <citation type="submission" date="2025-09" db="UniProtKB">
        <authorList>
            <consortium name="Ensembl"/>
        </authorList>
    </citation>
    <scope>IDENTIFICATION</scope>
</reference>
<accession>A0A8D2L0G6</accession>
<dbReference type="Gene3D" id="2.30.30.140">
    <property type="match status" value="1"/>
</dbReference>